<feature type="region of interest" description="Disordered" evidence="1">
    <location>
        <begin position="1"/>
        <end position="43"/>
    </location>
</feature>
<evidence type="ECO:0000313" key="3">
    <source>
        <dbReference type="Proteomes" id="UP000238701"/>
    </source>
</evidence>
<organism evidence="2 3">
    <name type="scientific">Candidatus Sulfotelmatobacter kueseliae</name>
    <dbReference type="NCBI Taxonomy" id="2042962"/>
    <lineage>
        <taxon>Bacteria</taxon>
        <taxon>Pseudomonadati</taxon>
        <taxon>Acidobacteriota</taxon>
        <taxon>Terriglobia</taxon>
        <taxon>Terriglobales</taxon>
        <taxon>Candidatus Korobacteraceae</taxon>
        <taxon>Candidatus Sulfotelmatobacter</taxon>
    </lineage>
</organism>
<sequence>MTQQLRIQHDEDSTQPWKSGPSEPALSKRSAPKGPRQPAKFSITRIACTTVEERRFSAASGAPKRSGL</sequence>
<evidence type="ECO:0000313" key="2">
    <source>
        <dbReference type="EMBL" id="SPF34301.1"/>
    </source>
</evidence>
<dbReference type="AlphaFoldDB" id="A0A2U3K3R8"/>
<evidence type="ECO:0000256" key="1">
    <source>
        <dbReference type="SAM" id="MobiDB-lite"/>
    </source>
</evidence>
<gene>
    <name evidence="2" type="ORF">SBA1_1220004</name>
</gene>
<name>A0A2U3K3R8_9BACT</name>
<protein>
    <submittedName>
        <fullName evidence="2">Uncharacterized protein</fullName>
    </submittedName>
</protein>
<accession>A0A2U3K3R8</accession>
<proteinExistence type="predicted"/>
<reference evidence="3" key="1">
    <citation type="submission" date="2018-02" db="EMBL/GenBank/DDBJ databases">
        <authorList>
            <person name="Hausmann B."/>
        </authorList>
    </citation>
    <scope>NUCLEOTIDE SEQUENCE [LARGE SCALE GENOMIC DNA]</scope>
    <source>
        <strain evidence="3">Peat soil MAG SbA1</strain>
    </source>
</reference>
<dbReference type="Proteomes" id="UP000238701">
    <property type="component" value="Unassembled WGS sequence"/>
</dbReference>
<dbReference type="EMBL" id="OMOD01000027">
    <property type="protein sequence ID" value="SPF34301.1"/>
    <property type="molecule type" value="Genomic_DNA"/>
</dbReference>